<dbReference type="Proteomes" id="UP001420932">
    <property type="component" value="Unassembled WGS sequence"/>
</dbReference>
<proteinExistence type="predicted"/>
<feature type="region of interest" description="Disordered" evidence="1">
    <location>
        <begin position="42"/>
        <end position="80"/>
    </location>
</feature>
<comment type="caution">
    <text evidence="2">The sequence shown here is derived from an EMBL/GenBank/DDBJ whole genome shotgun (WGS) entry which is preliminary data.</text>
</comment>
<evidence type="ECO:0000256" key="1">
    <source>
        <dbReference type="SAM" id="MobiDB-lite"/>
    </source>
</evidence>
<accession>A0AAP0E5T3</accession>
<gene>
    <name evidence="2" type="ORF">Syun_029535</name>
</gene>
<evidence type="ECO:0000313" key="2">
    <source>
        <dbReference type="EMBL" id="KAK9087141.1"/>
    </source>
</evidence>
<keyword evidence="3" id="KW-1185">Reference proteome</keyword>
<sequence>MNKYVIDGEVHFEKSDQKHMMDRSNLTMMGLVFDEVTHRWDEKKPERDQVNEGGWDQRDNDDEDNKKGEGEGEGEGEDRLDIHIQENDIEVESTKMGGYKTNINGDRDGDVVTLLWEGIFMIIESLILKVNEKGDHMGWSRQMSEAIFRTGGDVNAGLETLHKDMYSLMKRANEVAEKVESSSKITKEFIERLNPVVQECNKAPHDRMVCKNWKHKWT</sequence>
<dbReference type="AlphaFoldDB" id="A0AAP0E5T3"/>
<reference evidence="2 3" key="1">
    <citation type="submission" date="2024-01" db="EMBL/GenBank/DDBJ databases">
        <title>Genome assemblies of Stephania.</title>
        <authorList>
            <person name="Yang L."/>
        </authorList>
    </citation>
    <scope>NUCLEOTIDE SEQUENCE [LARGE SCALE GENOMIC DNA]</scope>
    <source>
        <strain evidence="2">YNDBR</strain>
        <tissue evidence="2">Leaf</tissue>
    </source>
</reference>
<dbReference type="EMBL" id="JBBNAF010000013">
    <property type="protein sequence ID" value="KAK9087141.1"/>
    <property type="molecule type" value="Genomic_DNA"/>
</dbReference>
<feature type="compositionally biased region" description="Basic and acidic residues" evidence="1">
    <location>
        <begin position="42"/>
        <end position="70"/>
    </location>
</feature>
<protein>
    <submittedName>
        <fullName evidence="2">Uncharacterized protein</fullName>
    </submittedName>
</protein>
<name>A0AAP0E5T3_9MAGN</name>
<evidence type="ECO:0000313" key="3">
    <source>
        <dbReference type="Proteomes" id="UP001420932"/>
    </source>
</evidence>
<organism evidence="2 3">
    <name type="scientific">Stephania yunnanensis</name>
    <dbReference type="NCBI Taxonomy" id="152371"/>
    <lineage>
        <taxon>Eukaryota</taxon>
        <taxon>Viridiplantae</taxon>
        <taxon>Streptophyta</taxon>
        <taxon>Embryophyta</taxon>
        <taxon>Tracheophyta</taxon>
        <taxon>Spermatophyta</taxon>
        <taxon>Magnoliopsida</taxon>
        <taxon>Ranunculales</taxon>
        <taxon>Menispermaceae</taxon>
        <taxon>Menispermoideae</taxon>
        <taxon>Cissampelideae</taxon>
        <taxon>Stephania</taxon>
    </lineage>
</organism>